<evidence type="ECO:0000313" key="2">
    <source>
        <dbReference type="EMBL" id="KAF0718520.1"/>
    </source>
</evidence>
<feature type="region of interest" description="Disordered" evidence="1">
    <location>
        <begin position="600"/>
        <end position="660"/>
    </location>
</feature>
<feature type="compositionally biased region" description="Low complexity" evidence="1">
    <location>
        <begin position="142"/>
        <end position="153"/>
    </location>
</feature>
<reference evidence="3 4" key="1">
    <citation type="submission" date="2019-03" db="EMBL/GenBank/DDBJ databases">
        <authorList>
            <person name="Gaulin E."/>
            <person name="Dumas B."/>
        </authorList>
    </citation>
    <scope>NUCLEOTIDE SEQUENCE [LARGE SCALE GENOMIC DNA]</scope>
    <source>
        <strain evidence="3">CBS 568.67</strain>
    </source>
</reference>
<feature type="compositionally biased region" description="Low complexity" evidence="1">
    <location>
        <begin position="327"/>
        <end position="391"/>
    </location>
</feature>
<feature type="compositionally biased region" description="Pro residues" evidence="1">
    <location>
        <begin position="608"/>
        <end position="625"/>
    </location>
</feature>
<feature type="compositionally biased region" description="Polar residues" evidence="1">
    <location>
        <begin position="642"/>
        <end position="660"/>
    </location>
</feature>
<evidence type="ECO:0000313" key="3">
    <source>
        <dbReference type="EMBL" id="VFT78835.1"/>
    </source>
</evidence>
<organism evidence="3 4">
    <name type="scientific">Aphanomyces stellatus</name>
    <dbReference type="NCBI Taxonomy" id="120398"/>
    <lineage>
        <taxon>Eukaryota</taxon>
        <taxon>Sar</taxon>
        <taxon>Stramenopiles</taxon>
        <taxon>Oomycota</taxon>
        <taxon>Saprolegniomycetes</taxon>
        <taxon>Saprolegniales</taxon>
        <taxon>Verrucalvaceae</taxon>
        <taxon>Aphanomyces</taxon>
    </lineage>
</organism>
<accession>A0A485K5I9</accession>
<feature type="compositionally biased region" description="Polar residues" evidence="1">
    <location>
        <begin position="64"/>
        <end position="75"/>
    </location>
</feature>
<feature type="region of interest" description="Disordered" evidence="1">
    <location>
        <begin position="60"/>
        <end position="277"/>
    </location>
</feature>
<feature type="compositionally biased region" description="Pro residues" evidence="1">
    <location>
        <begin position="199"/>
        <end position="212"/>
    </location>
</feature>
<feature type="compositionally biased region" description="Polar residues" evidence="1">
    <location>
        <begin position="216"/>
        <end position="234"/>
    </location>
</feature>
<reference evidence="2" key="2">
    <citation type="submission" date="2019-06" db="EMBL/GenBank/DDBJ databases">
        <title>Genomics analysis of Aphanomyces spp. identifies a new class of oomycete effector associated with host adaptation.</title>
        <authorList>
            <person name="Gaulin E."/>
        </authorList>
    </citation>
    <scope>NUCLEOTIDE SEQUENCE</scope>
    <source>
        <strain evidence="2">CBS 578.67</strain>
    </source>
</reference>
<protein>
    <submittedName>
        <fullName evidence="3">Aste57867_1622 protein</fullName>
    </submittedName>
</protein>
<name>A0A485K5I9_9STRA</name>
<feature type="region of interest" description="Disordered" evidence="1">
    <location>
        <begin position="304"/>
        <end position="575"/>
    </location>
</feature>
<feature type="compositionally biased region" description="Low complexity" evidence="1">
    <location>
        <begin position="462"/>
        <end position="479"/>
    </location>
</feature>
<dbReference type="AlphaFoldDB" id="A0A485K5I9"/>
<evidence type="ECO:0000313" key="4">
    <source>
        <dbReference type="Proteomes" id="UP000332933"/>
    </source>
</evidence>
<proteinExistence type="predicted"/>
<feature type="compositionally biased region" description="Pro residues" evidence="1">
    <location>
        <begin position="311"/>
        <end position="326"/>
    </location>
</feature>
<feature type="compositionally biased region" description="Low complexity" evidence="1">
    <location>
        <begin position="558"/>
        <end position="575"/>
    </location>
</feature>
<gene>
    <name evidence="3" type="primary">Aste57867_1622</name>
    <name evidence="2" type="ORF">As57867_001620</name>
    <name evidence="3" type="ORF">ASTE57867_1622</name>
</gene>
<feature type="compositionally biased region" description="Basic and acidic residues" evidence="1">
    <location>
        <begin position="116"/>
        <end position="132"/>
    </location>
</feature>
<sequence length="660" mass="71004">MEGGPRERKLPNSDREQLISAYDMAIEAGTNGPRGPADEVYYGFGVFMGIPVTKLKAMREEMQNRNNSSRFQPYSENGIENEGDASSKDGSKESSDAIVVAPPPTKIPKNAKTMKSKMESPAKGERDTRTTDAMKSSMDLLAQAAAPSASASPIVSRNTLPPANGLPKPTLHSGHNGGGQGTPTQIPSLGKFHGASSTLPPPPTMQPLPPQQQQPSATNMQTGYPGQQADASTGHSQQHPSMQPPPNGMPMHQVQPPSQYNPQQPPPQYQMMPPPPMHMQQYPGGMYVQYNMHGQPMGPPMGYGSEYAPQYGPPPPMQMYQMPPPQQQSTIPQQGQQGGSDNQQPPMNAPPGHQMAPPQQPPMQQQHPMPQGYGYPPQMQQHPGMYQQAPPQMGPPPMAGPAGWMSQGPPPPHMMTQQGYHPMYAQHPSGPPPQSQSNVPQDGGNSSLPPPTNMQPSAQGVPSTATPATATQASSTNNPQTHQQTEGGNTMGRLLPPPPGGHGPIIPSLNQFGSKQPQPSSQTPSMAQLSQPPQSSQQPHHQQQQQHPPQQGLPPVSYQQPAMQQQPQYMQQHAHMYHQHAYPAPPPQQYAHYYPPQQQYSYYGHAPPQGPPNGHLPPPGLPSMAPPGHHGGLPAAVHGPNTLPSVNDITKRSSMSFILD</sequence>
<feature type="compositionally biased region" description="Low complexity" evidence="1">
    <location>
        <begin position="253"/>
        <end position="262"/>
    </location>
</feature>
<feature type="compositionally biased region" description="Pro residues" evidence="1">
    <location>
        <begin position="263"/>
        <end position="277"/>
    </location>
</feature>
<feature type="compositionally biased region" description="Low complexity" evidence="1">
    <location>
        <begin position="516"/>
        <end position="550"/>
    </location>
</feature>
<keyword evidence="4" id="KW-1185">Reference proteome</keyword>
<dbReference type="EMBL" id="CAADRA010000142">
    <property type="protein sequence ID" value="VFT78835.1"/>
    <property type="molecule type" value="Genomic_DNA"/>
</dbReference>
<dbReference type="OrthoDB" id="168085at2759"/>
<dbReference type="EMBL" id="VJMH01000142">
    <property type="protein sequence ID" value="KAF0718520.1"/>
    <property type="molecule type" value="Genomic_DNA"/>
</dbReference>
<feature type="compositionally biased region" description="Basic and acidic residues" evidence="1">
    <location>
        <begin position="85"/>
        <end position="95"/>
    </location>
</feature>
<dbReference type="Proteomes" id="UP000332933">
    <property type="component" value="Unassembled WGS sequence"/>
</dbReference>
<evidence type="ECO:0000256" key="1">
    <source>
        <dbReference type="SAM" id="MobiDB-lite"/>
    </source>
</evidence>